<gene>
    <name evidence="4" type="primary">ALG10_1</name>
    <name evidence="4" type="ORF">FOZ61_008818</name>
</gene>
<sequence length="760" mass="83897">MPAAGQERDAGGGGRRHVVPKAATTSMLNGSCVPYTLEGKSSHAPSRITESTLRGAAMVEATDDPVAQDNPRNTHDSDLRPPDNLSRGLRAESEVEHRGKARIQGARAASTTLSPSLVPCLGDHTEEEMLPCDDDHRALGSSMHMHASSAATGLSASSLTFGSGGQSPPPPPPPPPFKRAYGLLHVAVRAFTDSRSFTNPSMVIPIPAIARNNGEPTDFAKGARPVMVILIVLQLALGCCRLYILDIFGGVWTIVLGCFGIWAYAGDRGPYLSDVVFWGLLTFFCMWIFDFIMFLERVFKNHAPLFISSSSQQEGSPFKHNFASSILIAALLIDISVPVFAVIVYKERRSNLEAHHILYDDGSNVRGSHQQGGDSFTAFQGYTGHRENRGMDIAQSPWLEITSEEGIYAAPVDHVLFGGDEHLKAHTSGHSLPSGLTQRDRLDSLTKTYAAMVRAFDEVGLDVFLESSCLIGYVRHNGNPIPWDMDIDIGLLQGDCRRVFPNGNGEMYHKVSALLGPGYSVDKMGCDCGDRCEGDDGRMVGHVADKRTGFGVDIFSYATVTTEDLRPWQHDGRRWLRRIRDRDDYTFPEEALLPLRNTTFAGVDGVLIPNKPRLFSSYEYGSNLEIHPFPWGFLAYSSMHALGYCVVILYLILEFPDSWADKRVPYWYYTALCFAIFRGGVQSLSVGIVVNLMPRSGSSCRDQSLSRALRIAFNVYLLYVFRVVLKSLWAQVMEIFVNGVRPDKVYTICIGSTHCYDFHL</sequence>
<feature type="transmembrane region" description="Helical" evidence="2">
    <location>
        <begin position="633"/>
        <end position="653"/>
    </location>
</feature>
<feature type="transmembrane region" description="Helical" evidence="2">
    <location>
        <begin position="711"/>
        <end position="729"/>
    </location>
</feature>
<dbReference type="OrthoDB" id="426583at2759"/>
<feature type="region of interest" description="Disordered" evidence="1">
    <location>
        <begin position="1"/>
        <end position="110"/>
    </location>
</feature>
<feature type="domain" description="LicD/FKTN/FKRP nucleotidyltransferase" evidence="3">
    <location>
        <begin position="459"/>
        <end position="558"/>
    </location>
</feature>
<dbReference type="AlphaFoldDB" id="A0A7J6MH34"/>
<dbReference type="InterPro" id="IPR052942">
    <property type="entry name" value="LPS_cholinephosphotransferase"/>
</dbReference>
<dbReference type="EMBL" id="JABAHT010000006">
    <property type="protein sequence ID" value="KAF4670804.1"/>
    <property type="molecule type" value="Genomic_DNA"/>
</dbReference>
<evidence type="ECO:0000256" key="2">
    <source>
        <dbReference type="SAM" id="Phobius"/>
    </source>
</evidence>
<feature type="compositionally biased region" description="Pro residues" evidence="1">
    <location>
        <begin position="167"/>
        <end position="176"/>
    </location>
</feature>
<feature type="transmembrane region" description="Helical" evidence="2">
    <location>
        <begin position="665"/>
        <end position="690"/>
    </location>
</feature>
<feature type="transmembrane region" description="Helical" evidence="2">
    <location>
        <begin position="322"/>
        <end position="345"/>
    </location>
</feature>
<dbReference type="GO" id="GO:0016740">
    <property type="term" value="F:transferase activity"/>
    <property type="evidence" value="ECO:0007669"/>
    <property type="project" value="UniProtKB-KW"/>
</dbReference>
<organism evidence="4 5">
    <name type="scientific">Perkinsus olseni</name>
    <name type="common">Perkinsus atlanticus</name>
    <dbReference type="NCBI Taxonomy" id="32597"/>
    <lineage>
        <taxon>Eukaryota</taxon>
        <taxon>Sar</taxon>
        <taxon>Alveolata</taxon>
        <taxon>Perkinsozoa</taxon>
        <taxon>Perkinsea</taxon>
        <taxon>Perkinsida</taxon>
        <taxon>Perkinsidae</taxon>
        <taxon>Perkinsus</taxon>
    </lineage>
</organism>
<proteinExistence type="predicted"/>
<feature type="region of interest" description="Disordered" evidence="1">
    <location>
        <begin position="156"/>
        <end position="176"/>
    </location>
</feature>
<keyword evidence="2" id="KW-0812">Transmembrane</keyword>
<reference evidence="4 5" key="1">
    <citation type="submission" date="2020-04" db="EMBL/GenBank/DDBJ databases">
        <title>Perkinsus olseni comparative genomics.</title>
        <authorList>
            <person name="Bogema D.R."/>
        </authorList>
    </citation>
    <scope>NUCLEOTIDE SEQUENCE [LARGE SCALE GENOMIC DNA]</scope>
    <source>
        <strain evidence="4">ATCC PRA-179</strain>
    </source>
</reference>
<keyword evidence="2" id="KW-0472">Membrane</keyword>
<feature type="compositionally biased region" description="Basic and acidic residues" evidence="1">
    <location>
        <begin position="89"/>
        <end position="98"/>
    </location>
</feature>
<protein>
    <submittedName>
        <fullName evidence="4">Glucosyltransferase</fullName>
    </submittedName>
</protein>
<evidence type="ECO:0000259" key="3">
    <source>
        <dbReference type="Pfam" id="PF04991"/>
    </source>
</evidence>
<keyword evidence="2" id="KW-1133">Transmembrane helix</keyword>
<feature type="compositionally biased region" description="Basic and acidic residues" evidence="1">
    <location>
        <begin position="72"/>
        <end position="81"/>
    </location>
</feature>
<feature type="transmembrane region" description="Helical" evidence="2">
    <location>
        <begin position="275"/>
        <end position="295"/>
    </location>
</feature>
<evidence type="ECO:0000256" key="1">
    <source>
        <dbReference type="SAM" id="MobiDB-lite"/>
    </source>
</evidence>
<comment type="caution">
    <text evidence="4">The sequence shown here is derived from an EMBL/GenBank/DDBJ whole genome shotgun (WGS) entry which is preliminary data.</text>
</comment>
<dbReference type="Pfam" id="PF04991">
    <property type="entry name" value="LicD"/>
    <property type="match status" value="1"/>
</dbReference>
<dbReference type="PANTHER" id="PTHR43404">
    <property type="entry name" value="LIPOPOLYSACCHARIDE CHOLINEPHOSPHOTRANSFERASE LICD"/>
    <property type="match status" value="1"/>
</dbReference>
<feature type="transmembrane region" description="Helical" evidence="2">
    <location>
        <begin position="242"/>
        <end position="263"/>
    </location>
</feature>
<dbReference type="GO" id="GO:0009100">
    <property type="term" value="P:glycoprotein metabolic process"/>
    <property type="evidence" value="ECO:0007669"/>
    <property type="project" value="UniProtKB-ARBA"/>
</dbReference>
<keyword evidence="4" id="KW-0808">Transferase</keyword>
<evidence type="ECO:0000313" key="5">
    <source>
        <dbReference type="Proteomes" id="UP000570595"/>
    </source>
</evidence>
<feature type="compositionally biased region" description="Basic and acidic residues" evidence="1">
    <location>
        <begin position="1"/>
        <end position="10"/>
    </location>
</feature>
<evidence type="ECO:0000313" key="4">
    <source>
        <dbReference type="EMBL" id="KAF4670804.1"/>
    </source>
</evidence>
<accession>A0A7J6MH34</accession>
<dbReference type="InterPro" id="IPR007074">
    <property type="entry name" value="LicD/FKTN/FKRP_NTP_transf"/>
</dbReference>
<dbReference type="PANTHER" id="PTHR43404:SF1">
    <property type="entry name" value="MNN4P"/>
    <property type="match status" value="1"/>
</dbReference>
<name>A0A7J6MH34_PEROL</name>
<dbReference type="Proteomes" id="UP000570595">
    <property type="component" value="Unassembled WGS sequence"/>
</dbReference>